<evidence type="ECO:0000313" key="2">
    <source>
        <dbReference type="EMBL" id="AQS36163.1"/>
    </source>
</evidence>
<dbReference type="EMBL" id="CP014782">
    <property type="protein sequence ID" value="AQS36163.1"/>
    <property type="molecule type" value="Genomic_DNA"/>
</dbReference>
<name>A0A1S6HKX8_9GAMM</name>
<dbReference type="RefSeq" id="WP_077751489.1">
    <property type="nucleotide sequence ID" value="NZ_CP014782.1"/>
</dbReference>
<keyword evidence="3" id="KW-1185">Reference proteome</keyword>
<feature type="region of interest" description="Disordered" evidence="1">
    <location>
        <begin position="1"/>
        <end position="72"/>
    </location>
</feature>
<dbReference type="Proteomes" id="UP000189545">
    <property type="component" value="Chromosome"/>
</dbReference>
<sequence length="364" mass="41063">MPRDKGWDSSHQSVPKPIGLVTKDGEQKAIKALEPASTSRMSDAEFEQGKKEMEREEFVNRKQGEVAVPDEPEYYRNQNVIDSQAAQSTDKPDEKLLILDDETCAGCEDKWTHLKGTIKEWLSKSNSDKPKIIMTGDGHRSPPFAYAEGNEFIKKEAQRKQLFLYVEATQEDVDTNINNFIPKTMQKGFFAKGPTKVIGWEPKISQLMKKTFDDVIASLNVEQENRKSMFDGLLEQNTMIFHSLLEENESLAIEFNTASNKHLASIDPANQNFSEAQVANDARDIMKIVSGSWRDDYINPVIGKRIAKDIMNNPNATFLISIGDCHLNVNPIQKHISRVLGDTRQKLPHDFVIDHSGGLNGTKK</sequence>
<organism evidence="2 3">
    <name type="scientific">Shewanella psychrophila</name>
    <dbReference type="NCBI Taxonomy" id="225848"/>
    <lineage>
        <taxon>Bacteria</taxon>
        <taxon>Pseudomonadati</taxon>
        <taxon>Pseudomonadota</taxon>
        <taxon>Gammaproteobacteria</taxon>
        <taxon>Alteromonadales</taxon>
        <taxon>Shewanellaceae</taxon>
        <taxon>Shewanella</taxon>
    </lineage>
</organism>
<feature type="compositionally biased region" description="Basic and acidic residues" evidence="1">
    <location>
        <begin position="47"/>
        <end position="64"/>
    </location>
</feature>
<gene>
    <name evidence="2" type="ORF">Sps_00974</name>
</gene>
<protein>
    <submittedName>
        <fullName evidence="2">Uncharacterized protein</fullName>
    </submittedName>
</protein>
<reference evidence="2 3" key="1">
    <citation type="submission" date="2016-03" db="EMBL/GenBank/DDBJ databases">
        <title>Complete genome sequence of Shewanella psychrophila WP2, a deep sea bacterium isolated from west Pacific sediment.</title>
        <authorList>
            <person name="Xu G."/>
            <person name="Jian H."/>
        </authorList>
    </citation>
    <scope>NUCLEOTIDE SEQUENCE [LARGE SCALE GENOMIC DNA]</scope>
    <source>
        <strain evidence="2 3">WP2</strain>
    </source>
</reference>
<proteinExistence type="predicted"/>
<dbReference type="KEGG" id="spsw:Sps_00974"/>
<evidence type="ECO:0000256" key="1">
    <source>
        <dbReference type="SAM" id="MobiDB-lite"/>
    </source>
</evidence>
<dbReference type="AlphaFoldDB" id="A0A1S6HKX8"/>
<accession>A0A1S6HKX8</accession>
<evidence type="ECO:0000313" key="3">
    <source>
        <dbReference type="Proteomes" id="UP000189545"/>
    </source>
</evidence>
<dbReference type="OrthoDB" id="6906645at2"/>